<accession>A0ABU1FM30</accession>
<gene>
    <name evidence="1" type="ORF">RH861_12170</name>
</gene>
<dbReference type="Proteomes" id="UP001260072">
    <property type="component" value="Unassembled WGS sequence"/>
</dbReference>
<sequence>MTEKPIKVDQATDRVVTELAFFLRCTKKSIVAAAVAEYAAKADSVRAAMAAGPERPTMLELAPLDRLALRRGELIRAFAARNATGIRVAELEPESMGASDLVLLAETDPLMSGAGEAMRLSRIASDLLHVHVEVLCLRTMRRFAPASRRTALELSRPL</sequence>
<dbReference type="RefSeq" id="WP_310521190.1">
    <property type="nucleotide sequence ID" value="NZ_BAABBS010000001.1"/>
</dbReference>
<evidence type="ECO:0000313" key="2">
    <source>
        <dbReference type="Proteomes" id="UP001260072"/>
    </source>
</evidence>
<protein>
    <submittedName>
        <fullName evidence="1">Uncharacterized protein</fullName>
    </submittedName>
</protein>
<reference evidence="2" key="1">
    <citation type="submission" date="2023-07" db="EMBL/GenBank/DDBJ databases">
        <title>Description of three actinobacteria isolated from air of manufacturing shop in a pharmaceutical factory.</title>
        <authorList>
            <person name="Zhang D.-F."/>
        </authorList>
    </citation>
    <scope>NUCLEOTIDE SEQUENCE [LARGE SCALE GENOMIC DNA]</scope>
    <source>
        <strain evidence="2">CCTCC AB 2011122</strain>
    </source>
</reference>
<dbReference type="EMBL" id="JAVKGS010000003">
    <property type="protein sequence ID" value="MDR5692817.1"/>
    <property type="molecule type" value="Genomic_DNA"/>
</dbReference>
<organism evidence="1 2">
    <name type="scientific">Agromyces indicus</name>
    <dbReference type="NCBI Taxonomy" id="758919"/>
    <lineage>
        <taxon>Bacteria</taxon>
        <taxon>Bacillati</taxon>
        <taxon>Actinomycetota</taxon>
        <taxon>Actinomycetes</taxon>
        <taxon>Micrococcales</taxon>
        <taxon>Microbacteriaceae</taxon>
        <taxon>Agromyces</taxon>
    </lineage>
</organism>
<proteinExistence type="predicted"/>
<name>A0ABU1FM30_9MICO</name>
<keyword evidence="2" id="KW-1185">Reference proteome</keyword>
<comment type="caution">
    <text evidence="1">The sequence shown here is derived from an EMBL/GenBank/DDBJ whole genome shotgun (WGS) entry which is preliminary data.</text>
</comment>
<evidence type="ECO:0000313" key="1">
    <source>
        <dbReference type="EMBL" id="MDR5692817.1"/>
    </source>
</evidence>